<reference evidence="3 4" key="1">
    <citation type="submission" date="2021-06" db="EMBL/GenBank/DDBJ databases">
        <authorList>
            <person name="Palmer J.M."/>
        </authorList>
    </citation>
    <scope>NUCLEOTIDE SEQUENCE [LARGE SCALE GENOMIC DNA]</scope>
    <source>
        <strain evidence="3 4">GA_2019</strain>
        <tissue evidence="3">Muscle</tissue>
    </source>
</reference>
<keyword evidence="4" id="KW-1185">Reference proteome</keyword>
<evidence type="ECO:0000256" key="1">
    <source>
        <dbReference type="ARBA" id="ARBA00006175"/>
    </source>
</evidence>
<comment type="similarity">
    <text evidence="1">Belongs to the MIP/aquaporin (TC 1.A.8) family.</text>
</comment>
<organism evidence="3 4">
    <name type="scientific">Goodea atripinnis</name>
    <dbReference type="NCBI Taxonomy" id="208336"/>
    <lineage>
        <taxon>Eukaryota</taxon>
        <taxon>Metazoa</taxon>
        <taxon>Chordata</taxon>
        <taxon>Craniata</taxon>
        <taxon>Vertebrata</taxon>
        <taxon>Euteleostomi</taxon>
        <taxon>Actinopterygii</taxon>
        <taxon>Neopterygii</taxon>
        <taxon>Teleostei</taxon>
        <taxon>Neoteleostei</taxon>
        <taxon>Acanthomorphata</taxon>
        <taxon>Ovalentaria</taxon>
        <taxon>Atherinomorphae</taxon>
        <taxon>Cyprinodontiformes</taxon>
        <taxon>Goodeidae</taxon>
        <taxon>Goodea</taxon>
    </lineage>
</organism>
<gene>
    <name evidence="3" type="ORF">GOODEAATRI_005531</name>
</gene>
<proteinExistence type="inferred from homology"/>
<evidence type="ECO:0000313" key="4">
    <source>
        <dbReference type="Proteomes" id="UP001476798"/>
    </source>
</evidence>
<sequence length="260" mass="27382">MGPGRDRPTRTVSTFLNLCEDSWFRCPSQNPVTLQQPPGVGYGMNHQPAYNPMQAKAPAPRGPGLYPSGPFQPIPPVGSYQPSPELSSYPSALGQPLLSRPLVGGHPSYTPPLSASPGPRLPPAQATPPPPAVTSASYYPNPPQPMAPAWHYNAAATPMGPASSMSTPPRGPVANHVNPTVSLAAPSPPPHMSHSTAQPSGPGVPPTSIHGYTQPGRSKKTPLIALLQLVSFVLSKHTPSYISNSKNICSELLQQISTRR</sequence>
<comment type="caution">
    <text evidence="3">The sequence shown here is derived from an EMBL/GenBank/DDBJ whole genome shotgun (WGS) entry which is preliminary data.</text>
</comment>
<feature type="region of interest" description="Disordered" evidence="2">
    <location>
        <begin position="37"/>
        <end position="139"/>
    </location>
</feature>
<accession>A0ABV0NTN1</accession>
<evidence type="ECO:0000256" key="2">
    <source>
        <dbReference type="SAM" id="MobiDB-lite"/>
    </source>
</evidence>
<evidence type="ECO:0000313" key="3">
    <source>
        <dbReference type="EMBL" id="MEQ2174209.1"/>
    </source>
</evidence>
<dbReference type="Proteomes" id="UP001476798">
    <property type="component" value="Unassembled WGS sequence"/>
</dbReference>
<dbReference type="EMBL" id="JAHRIO010050228">
    <property type="protein sequence ID" value="MEQ2174209.1"/>
    <property type="molecule type" value="Genomic_DNA"/>
</dbReference>
<dbReference type="PROSITE" id="PS00221">
    <property type="entry name" value="MIP"/>
    <property type="match status" value="1"/>
</dbReference>
<protein>
    <submittedName>
        <fullName evidence="3">Uncharacterized protein</fullName>
    </submittedName>
</protein>
<dbReference type="InterPro" id="IPR022357">
    <property type="entry name" value="MIP_CS"/>
</dbReference>
<feature type="compositionally biased region" description="Polar residues" evidence="2">
    <location>
        <begin position="80"/>
        <end position="90"/>
    </location>
</feature>
<feature type="region of interest" description="Disordered" evidence="2">
    <location>
        <begin position="185"/>
        <end position="217"/>
    </location>
</feature>
<feature type="compositionally biased region" description="Pro residues" evidence="2">
    <location>
        <begin position="119"/>
        <end position="132"/>
    </location>
</feature>
<name>A0ABV0NTN1_9TELE</name>